<sequence length="225" mass="23182">MRIVIAGAHGQIARELGRLLVAADNDVAGLIRNPDQAPDLEMDSVAPVVLDLENSTTEDVTQVLTGADLAVFAAGAGPGSSVARKDSVDRAGAVLFAEAAEQAGVGRLIQISSMGTDTVRGGQRPEGLADAMYAYLVAKLAAEEDLEARAALDWTIVRPGMLTNGDPVGLVELAVDVPQNTIPRRDVAAVLAELISSRRGGGQVLELVTGTESIPDAVASLPVAL</sequence>
<name>A0ABR8UTU6_9MICC</name>
<dbReference type="Proteomes" id="UP000609874">
    <property type="component" value="Unassembled WGS sequence"/>
</dbReference>
<dbReference type="PANTHER" id="PTHR15020:SF50">
    <property type="entry name" value="UPF0659 PROTEIN YMR090W"/>
    <property type="match status" value="1"/>
</dbReference>
<evidence type="ECO:0000313" key="2">
    <source>
        <dbReference type="EMBL" id="MBD7995948.1"/>
    </source>
</evidence>
<accession>A0ABR8UTU6</accession>
<protein>
    <submittedName>
        <fullName evidence="2">SDR family oxidoreductase</fullName>
    </submittedName>
</protein>
<reference evidence="2 3" key="1">
    <citation type="submission" date="2020-08" db="EMBL/GenBank/DDBJ databases">
        <title>A Genomic Blueprint of the Chicken Gut Microbiome.</title>
        <authorList>
            <person name="Gilroy R."/>
            <person name="Ravi A."/>
            <person name="Getino M."/>
            <person name="Pursley I."/>
            <person name="Horton D.L."/>
            <person name="Alikhan N.-F."/>
            <person name="Baker D."/>
            <person name="Gharbi K."/>
            <person name="Hall N."/>
            <person name="Watson M."/>
            <person name="Adriaenssens E.M."/>
            <person name="Foster-Nyarko E."/>
            <person name="Jarju S."/>
            <person name="Secka A."/>
            <person name="Antonio M."/>
            <person name="Oren A."/>
            <person name="Chaudhuri R."/>
            <person name="La Ragione R.M."/>
            <person name="Hildebrand F."/>
            <person name="Pallen M.J."/>
        </authorList>
    </citation>
    <scope>NUCLEOTIDE SEQUENCE [LARGE SCALE GENOMIC DNA]</scope>
    <source>
        <strain evidence="2 3">Sa2CUA1</strain>
    </source>
</reference>
<dbReference type="PANTHER" id="PTHR15020">
    <property type="entry name" value="FLAVIN REDUCTASE-RELATED"/>
    <property type="match status" value="1"/>
</dbReference>
<dbReference type="InterPro" id="IPR016040">
    <property type="entry name" value="NAD(P)-bd_dom"/>
</dbReference>
<evidence type="ECO:0000259" key="1">
    <source>
        <dbReference type="Pfam" id="PF13460"/>
    </source>
</evidence>
<comment type="caution">
    <text evidence="2">The sequence shown here is derived from an EMBL/GenBank/DDBJ whole genome shotgun (WGS) entry which is preliminary data.</text>
</comment>
<evidence type="ECO:0000313" key="3">
    <source>
        <dbReference type="Proteomes" id="UP000609874"/>
    </source>
</evidence>
<gene>
    <name evidence="2" type="ORF">H9639_11620</name>
</gene>
<feature type="domain" description="NAD(P)-binding" evidence="1">
    <location>
        <begin position="7"/>
        <end position="196"/>
    </location>
</feature>
<organism evidence="2 3">
    <name type="scientific">Arthrobacter gallicola</name>
    <dbReference type="NCBI Taxonomy" id="2762225"/>
    <lineage>
        <taxon>Bacteria</taxon>
        <taxon>Bacillati</taxon>
        <taxon>Actinomycetota</taxon>
        <taxon>Actinomycetes</taxon>
        <taxon>Micrococcales</taxon>
        <taxon>Micrococcaceae</taxon>
        <taxon>Arthrobacter</taxon>
    </lineage>
</organism>
<keyword evidence="3" id="KW-1185">Reference proteome</keyword>
<dbReference type="SUPFAM" id="SSF51735">
    <property type="entry name" value="NAD(P)-binding Rossmann-fold domains"/>
    <property type="match status" value="1"/>
</dbReference>
<proteinExistence type="predicted"/>
<dbReference type="EMBL" id="JACSQD010000005">
    <property type="protein sequence ID" value="MBD7995948.1"/>
    <property type="molecule type" value="Genomic_DNA"/>
</dbReference>
<dbReference type="Gene3D" id="3.40.50.720">
    <property type="entry name" value="NAD(P)-binding Rossmann-like Domain"/>
    <property type="match status" value="1"/>
</dbReference>
<dbReference type="Pfam" id="PF13460">
    <property type="entry name" value="NAD_binding_10"/>
    <property type="match status" value="1"/>
</dbReference>
<dbReference type="InterPro" id="IPR036291">
    <property type="entry name" value="NAD(P)-bd_dom_sf"/>
</dbReference>